<protein>
    <submittedName>
        <fullName evidence="2">Uncharacterized protein</fullName>
    </submittedName>
</protein>
<gene>
    <name evidence="2" type="ORF">D9619_013348</name>
</gene>
<dbReference type="OrthoDB" id="2686745at2759"/>
<feature type="compositionally biased region" description="Acidic residues" evidence="1">
    <location>
        <begin position="99"/>
        <end position="114"/>
    </location>
</feature>
<name>A0A8H5F971_9AGAR</name>
<accession>A0A8H5F971</accession>
<keyword evidence="3" id="KW-1185">Reference proteome</keyword>
<evidence type="ECO:0000313" key="3">
    <source>
        <dbReference type="Proteomes" id="UP000567179"/>
    </source>
</evidence>
<feature type="compositionally biased region" description="Polar residues" evidence="1">
    <location>
        <begin position="70"/>
        <end position="83"/>
    </location>
</feature>
<evidence type="ECO:0000313" key="2">
    <source>
        <dbReference type="EMBL" id="KAF5328349.1"/>
    </source>
</evidence>
<proteinExistence type="predicted"/>
<dbReference type="EMBL" id="JAACJJ010000004">
    <property type="protein sequence ID" value="KAF5328349.1"/>
    <property type="molecule type" value="Genomic_DNA"/>
</dbReference>
<organism evidence="2 3">
    <name type="scientific">Psilocybe cf. subviscida</name>
    <dbReference type="NCBI Taxonomy" id="2480587"/>
    <lineage>
        <taxon>Eukaryota</taxon>
        <taxon>Fungi</taxon>
        <taxon>Dikarya</taxon>
        <taxon>Basidiomycota</taxon>
        <taxon>Agaricomycotina</taxon>
        <taxon>Agaricomycetes</taxon>
        <taxon>Agaricomycetidae</taxon>
        <taxon>Agaricales</taxon>
        <taxon>Agaricineae</taxon>
        <taxon>Strophariaceae</taxon>
        <taxon>Psilocybe</taxon>
    </lineage>
</organism>
<sequence>MAHFPSPPSMLHYTKAHLPLISTHIKFERKPLPPKPEITHRLNLEERIRRAERVRFAATTPRSRVGGTTRARSMTPSGSSSLKATRKGKGPAIITLDELTSEPELTETESESDQVDNSGWQKIPKPAGEAGRSGSGGYSLEKALGWDKDKYTKMITWVNGKIDSKLDSSKAFTYQDQALVSKLILEGADRFDVSDRYVNNWPIREAFKIRLKMTKDTLKRKQRGAVEKTLKTVLNSEGKPS</sequence>
<evidence type="ECO:0000256" key="1">
    <source>
        <dbReference type="SAM" id="MobiDB-lite"/>
    </source>
</evidence>
<dbReference type="AlphaFoldDB" id="A0A8H5F971"/>
<comment type="caution">
    <text evidence="2">The sequence shown here is derived from an EMBL/GenBank/DDBJ whole genome shotgun (WGS) entry which is preliminary data.</text>
</comment>
<feature type="region of interest" description="Disordered" evidence="1">
    <location>
        <begin position="59"/>
        <end position="138"/>
    </location>
</feature>
<dbReference type="Proteomes" id="UP000567179">
    <property type="component" value="Unassembled WGS sequence"/>
</dbReference>
<reference evidence="2 3" key="1">
    <citation type="journal article" date="2020" name="ISME J.">
        <title>Uncovering the hidden diversity of litter-decomposition mechanisms in mushroom-forming fungi.</title>
        <authorList>
            <person name="Floudas D."/>
            <person name="Bentzer J."/>
            <person name="Ahren D."/>
            <person name="Johansson T."/>
            <person name="Persson P."/>
            <person name="Tunlid A."/>
        </authorList>
    </citation>
    <scope>NUCLEOTIDE SEQUENCE [LARGE SCALE GENOMIC DNA]</scope>
    <source>
        <strain evidence="2 3">CBS 101986</strain>
    </source>
</reference>